<dbReference type="GO" id="GO:0005524">
    <property type="term" value="F:ATP binding"/>
    <property type="evidence" value="ECO:0007669"/>
    <property type="project" value="UniProtKB-KW"/>
</dbReference>
<dbReference type="InterPro" id="IPR003594">
    <property type="entry name" value="HATPase_dom"/>
</dbReference>
<dbReference type="GO" id="GO:0005886">
    <property type="term" value="C:plasma membrane"/>
    <property type="evidence" value="ECO:0007669"/>
    <property type="project" value="UniProtKB-SubCell"/>
</dbReference>
<keyword evidence="11" id="KW-0067">ATP-binding</keyword>
<feature type="domain" description="MHYT" evidence="28">
    <location>
        <begin position="23"/>
        <end position="219"/>
    </location>
</feature>
<keyword evidence="30" id="KW-1185">Reference proteome</keyword>
<dbReference type="InterPro" id="IPR011006">
    <property type="entry name" value="CheY-like_superfamily"/>
</dbReference>
<dbReference type="PANTHER" id="PTHR43047:SF64">
    <property type="entry name" value="HISTIDINE KINASE CONTAINING CHEY-HOMOLOGOUS RECEIVER DOMAIN AND PAS DOMAIN-RELATED"/>
    <property type="match status" value="1"/>
</dbReference>
<evidence type="ECO:0000259" key="28">
    <source>
        <dbReference type="PROSITE" id="PS50924"/>
    </source>
</evidence>
<keyword evidence="4" id="KW-1003">Cell membrane</keyword>
<evidence type="ECO:0000256" key="16">
    <source>
        <dbReference type="ARBA" id="ARBA00058004"/>
    </source>
</evidence>
<feature type="domain" description="Histidine kinase" evidence="23">
    <location>
        <begin position="668"/>
        <end position="885"/>
    </location>
</feature>
<evidence type="ECO:0000256" key="8">
    <source>
        <dbReference type="ARBA" id="ARBA00022692"/>
    </source>
</evidence>
<evidence type="ECO:0000256" key="5">
    <source>
        <dbReference type="ARBA" id="ARBA00022519"/>
    </source>
</evidence>
<comment type="subcellular location">
    <subcellularLocation>
        <location evidence="2">Cell inner membrane</location>
        <topology evidence="2">Multi-pass membrane protein</topology>
    </subcellularLocation>
</comment>
<evidence type="ECO:0000256" key="19">
    <source>
        <dbReference type="ARBA" id="ARBA00070616"/>
    </source>
</evidence>
<feature type="transmembrane region" description="Helical" evidence="22">
    <location>
        <begin position="159"/>
        <end position="181"/>
    </location>
</feature>
<dbReference type="SUPFAM" id="SSF55874">
    <property type="entry name" value="ATPase domain of HSP90 chaperone/DNA topoisomerase II/histidine kinase"/>
    <property type="match status" value="1"/>
</dbReference>
<evidence type="ECO:0000256" key="1">
    <source>
        <dbReference type="ARBA" id="ARBA00000085"/>
    </source>
</evidence>
<evidence type="ECO:0000256" key="2">
    <source>
        <dbReference type="ARBA" id="ARBA00004429"/>
    </source>
</evidence>
<dbReference type="InterPro" id="IPR013655">
    <property type="entry name" value="PAS_fold_3"/>
</dbReference>
<dbReference type="SMART" id="SM00388">
    <property type="entry name" value="HisKA"/>
    <property type="match status" value="1"/>
</dbReference>
<proteinExistence type="predicted"/>
<dbReference type="FunFam" id="3.30.565.10:FF:000010">
    <property type="entry name" value="Sensor histidine kinase RcsC"/>
    <property type="match status" value="1"/>
</dbReference>
<gene>
    <name evidence="29" type="ORF">C3Y98_00040</name>
</gene>
<dbReference type="EC" id="2.7.13.3" evidence="3"/>
<feature type="transmembrane region" description="Helical" evidence="22">
    <location>
        <begin position="26"/>
        <end position="46"/>
    </location>
</feature>
<dbReference type="Pfam" id="PF13426">
    <property type="entry name" value="PAS_9"/>
    <property type="match status" value="1"/>
</dbReference>
<feature type="modified residue" description="Phosphohistidine" evidence="20">
    <location>
        <position position="1094"/>
    </location>
</feature>
<keyword evidence="10 29" id="KW-0418">Kinase</keyword>
<evidence type="ECO:0000256" key="9">
    <source>
        <dbReference type="ARBA" id="ARBA00022741"/>
    </source>
</evidence>
<feature type="domain" description="PAC" evidence="26">
    <location>
        <begin position="476"/>
        <end position="528"/>
    </location>
</feature>
<dbReference type="Pfam" id="PF02518">
    <property type="entry name" value="HATPase_c"/>
    <property type="match status" value="1"/>
</dbReference>
<dbReference type="PROSITE" id="PS50112">
    <property type="entry name" value="PAS"/>
    <property type="match status" value="3"/>
</dbReference>
<dbReference type="Pfam" id="PF00989">
    <property type="entry name" value="PAS"/>
    <property type="match status" value="1"/>
</dbReference>
<dbReference type="PROSITE" id="PS50894">
    <property type="entry name" value="HPT"/>
    <property type="match status" value="1"/>
</dbReference>
<dbReference type="AlphaFoldDB" id="A0A4Y9VUN2"/>
<dbReference type="PROSITE" id="PS50109">
    <property type="entry name" value="HIS_KIN"/>
    <property type="match status" value="1"/>
</dbReference>
<dbReference type="InterPro" id="IPR036890">
    <property type="entry name" value="HATPase_C_sf"/>
</dbReference>
<evidence type="ECO:0000313" key="30">
    <source>
        <dbReference type="Proteomes" id="UP000297706"/>
    </source>
</evidence>
<keyword evidence="7" id="KW-0808">Transferase</keyword>
<dbReference type="InterPro" id="IPR035965">
    <property type="entry name" value="PAS-like_dom_sf"/>
</dbReference>
<feature type="domain" description="PAS" evidence="25">
    <location>
        <begin position="271"/>
        <end position="341"/>
    </location>
</feature>
<feature type="domain" description="Response regulatory" evidence="24">
    <location>
        <begin position="904"/>
        <end position="1023"/>
    </location>
</feature>
<dbReference type="Gene3D" id="3.30.565.10">
    <property type="entry name" value="Histidine kinase-like ATPase, C-terminal domain"/>
    <property type="match status" value="1"/>
</dbReference>
<sequence>MVELFKSYIVRDDSLATLLISTYEPWLIVLSYVIAVCSSILAFQLLRLAKDQSFAISKPISILSSSVSLGAGIWAMHFIGMLALNICTEVKYNPFITIFSMLPGTLACYYALHLLSEDNLSHQRIIAGGVIVGAGIGLMHYTGMLAMQMSALLRFNLNWVLLSIIVAISLATLSLWLGAALSNQKGKLPKSTGVIISGLVMGSAITAMHYTGMASARFIGESNTSLPDTFDGHAASMSLGITLVTLLIGILAASVNALARYKQTLATLQASETRLSTILNTAIDGIITINTKGNILSFNTVAEQLFGWKADEVIGKNINILMPNPHHSNHDDYLKDYLKSGQAKIIGVGREVEGLRKDGSLFPIRLAIGKVVLSDETLFVGFITDLTPRREMEIAVREKDEQLQSMIANIPGIAFRCNYNSNWSMQFISNRVLQLTGWEAQDFLDGTIHFPKITNPEDSARILPTVEAAVKNHQHYNVEYRITDRNGEEKWVSEFGSGIYDENNNITMLDGVIIDITESKRRNAAYQGIVRAINYSTSIAEFSVDGLILTANQNFLSLLGYTLEEVIGLHHSILCSEEDARSVRYKNKWKSLRNGEFVHGEFLRLGKDKREVWINAFYSPVKDFDNKISKVIMFMIDITERKKMENDLREAKNIAEQAASVKSTFLANMSHEIRTPMNAIIGFTELMLDTEMKPDQQSYVSTINNSAKSLLHLLNDILDSAKLEKGMLELESFDFSMNELVDSVISTLWLQARKKELDLQLEISDDVTGYYYGSAHRIRQVLMNLLGNAIKFTDTGAVKLKVYTQDQGTVRFDVIDTGIGIAADRLDAIFEPFTQADASMSRRFGGTGLGTTISKQLVEAMGGTINATSQLGTGSCFSISLPLKKGEEKEQLTLDLVTKLPPLRILVADDIAQNRELLNIILIRDGHEVTLVSNGEEALEQFANHPFDIILMDVQMPKVDGLTATRRIRMLELENNTPRTPIIALTASVLEEDRLAAKEAGMDGFATKPIELANLTREMARVLNVNDIQAPNAAIEKESLEADFRTDRGIALWGSEQIYYTQLKQFIHQHAQALDAVRQAATTNDFALLNGLAHAHKGVTANLSISKLQRIYGEIESATHHQNKQLLPSLISQLESAWQSLITAIQNVATQETNDATPHDDQSASQIMALIHQLRELTVKARLDDTLMQDISTAMPAHLQLELSIVSNALNEFEFEQALMAIDKLIEKFN</sequence>
<dbReference type="InterPro" id="IPR004358">
    <property type="entry name" value="Sig_transdc_His_kin-like_C"/>
</dbReference>
<dbReference type="SUPFAM" id="SSF47226">
    <property type="entry name" value="Histidine-containing phosphotransfer domain, HPT domain"/>
    <property type="match status" value="1"/>
</dbReference>
<dbReference type="PRINTS" id="PR00344">
    <property type="entry name" value="BCTRLSENSOR"/>
</dbReference>
<dbReference type="PROSITE" id="PS50113">
    <property type="entry name" value="PAC"/>
    <property type="match status" value="3"/>
</dbReference>
<dbReference type="Gene3D" id="3.40.50.2300">
    <property type="match status" value="1"/>
</dbReference>
<feature type="domain" description="PAC" evidence="26">
    <location>
        <begin position="348"/>
        <end position="398"/>
    </location>
</feature>
<organism evidence="29 30">
    <name type="scientific">Methylotenera oryzisoli</name>
    <dbReference type="NCBI Taxonomy" id="2080758"/>
    <lineage>
        <taxon>Bacteria</taxon>
        <taxon>Pseudomonadati</taxon>
        <taxon>Pseudomonadota</taxon>
        <taxon>Betaproteobacteria</taxon>
        <taxon>Nitrosomonadales</taxon>
        <taxon>Methylophilaceae</taxon>
        <taxon>Methylotenera</taxon>
    </lineage>
</organism>
<reference evidence="29 30" key="1">
    <citation type="submission" date="2018-02" db="EMBL/GenBank/DDBJ databases">
        <title>A novel lanthanide dependent methylotroph, Methylotenera sp. La3113.</title>
        <authorList>
            <person name="Lv H."/>
            <person name="Tani A."/>
        </authorList>
    </citation>
    <scope>NUCLEOTIDE SEQUENCE [LARGE SCALE GENOMIC DNA]</scope>
    <source>
        <strain evidence="29 30">La3113</strain>
    </source>
</reference>
<keyword evidence="15" id="KW-0131">Cell cycle</keyword>
<keyword evidence="9" id="KW-0547">Nucleotide-binding</keyword>
<dbReference type="CDD" id="cd00130">
    <property type="entry name" value="PAS"/>
    <property type="match status" value="3"/>
</dbReference>
<dbReference type="Pfam" id="PF00072">
    <property type="entry name" value="Response_reg"/>
    <property type="match status" value="1"/>
</dbReference>
<comment type="catalytic activity">
    <reaction evidence="1">
        <text>ATP + protein L-histidine = ADP + protein N-phospho-L-histidine.</text>
        <dbReference type="EC" id="2.7.13.3"/>
    </reaction>
</comment>
<dbReference type="InterPro" id="IPR005330">
    <property type="entry name" value="MHYT_dom"/>
</dbReference>
<feature type="transmembrane region" description="Helical" evidence="22">
    <location>
        <begin position="67"/>
        <end position="86"/>
    </location>
</feature>
<dbReference type="SUPFAM" id="SSF52172">
    <property type="entry name" value="CheY-like"/>
    <property type="match status" value="1"/>
</dbReference>
<evidence type="ECO:0000259" key="25">
    <source>
        <dbReference type="PROSITE" id="PS50112"/>
    </source>
</evidence>
<dbReference type="EMBL" id="PQVH01000001">
    <property type="protein sequence ID" value="TFW73312.1"/>
    <property type="molecule type" value="Genomic_DNA"/>
</dbReference>
<feature type="domain" description="PAS" evidence="25">
    <location>
        <begin position="399"/>
        <end position="473"/>
    </location>
</feature>
<evidence type="ECO:0000259" key="26">
    <source>
        <dbReference type="PROSITE" id="PS50113"/>
    </source>
</evidence>
<evidence type="ECO:0000256" key="10">
    <source>
        <dbReference type="ARBA" id="ARBA00022777"/>
    </source>
</evidence>
<dbReference type="InterPro" id="IPR036641">
    <property type="entry name" value="HPT_dom_sf"/>
</dbReference>
<dbReference type="OrthoDB" id="8552871at2"/>
<comment type="function">
    <text evidence="17">Putative oxygen sensor; modulates the activity of FixJ, a transcriptional activator of nitrogen fixation fixK gene. FixL probably acts as a kinase that phosphorylates FixJ.</text>
</comment>
<protein>
    <recommendedName>
        <fullName evidence="19">Sensor protein FixL</fullName>
        <ecNumber evidence="3">2.7.13.3</ecNumber>
    </recommendedName>
    <alternativeName>
        <fullName evidence="18">Virulence sensor protein BvgS</fullName>
    </alternativeName>
</protein>
<comment type="caution">
    <text evidence="29">The sequence shown here is derived from an EMBL/GenBank/DDBJ whole genome shotgun (WGS) entry which is preliminary data.</text>
</comment>
<evidence type="ECO:0000256" key="20">
    <source>
        <dbReference type="PROSITE-ProRule" id="PRU00110"/>
    </source>
</evidence>
<evidence type="ECO:0000259" key="24">
    <source>
        <dbReference type="PROSITE" id="PS50110"/>
    </source>
</evidence>
<dbReference type="SMART" id="SM00448">
    <property type="entry name" value="REC"/>
    <property type="match status" value="1"/>
</dbReference>
<feature type="domain" description="PAC" evidence="26">
    <location>
        <begin position="596"/>
        <end position="650"/>
    </location>
</feature>
<dbReference type="InterPro" id="IPR001789">
    <property type="entry name" value="Sig_transdc_resp-reg_receiver"/>
</dbReference>
<dbReference type="SUPFAM" id="SSF55785">
    <property type="entry name" value="PYP-like sensor domain (PAS domain)"/>
    <property type="match status" value="3"/>
</dbReference>
<dbReference type="CDD" id="cd17546">
    <property type="entry name" value="REC_hyHK_CKI1_RcsC-like"/>
    <property type="match status" value="1"/>
</dbReference>
<dbReference type="Proteomes" id="UP000297706">
    <property type="component" value="Unassembled WGS sequence"/>
</dbReference>
<evidence type="ECO:0000256" key="7">
    <source>
        <dbReference type="ARBA" id="ARBA00022679"/>
    </source>
</evidence>
<evidence type="ECO:0000256" key="22">
    <source>
        <dbReference type="PROSITE-ProRule" id="PRU00244"/>
    </source>
</evidence>
<keyword evidence="8 22" id="KW-0812">Transmembrane</keyword>
<dbReference type="Gene3D" id="1.10.287.130">
    <property type="match status" value="1"/>
</dbReference>
<dbReference type="GO" id="GO:0006355">
    <property type="term" value="P:regulation of DNA-templated transcription"/>
    <property type="evidence" value="ECO:0007669"/>
    <property type="project" value="InterPro"/>
</dbReference>
<evidence type="ECO:0000256" key="4">
    <source>
        <dbReference type="ARBA" id="ARBA00022475"/>
    </source>
</evidence>
<evidence type="ECO:0000259" key="23">
    <source>
        <dbReference type="PROSITE" id="PS50109"/>
    </source>
</evidence>
<dbReference type="InterPro" id="IPR008207">
    <property type="entry name" value="Sig_transdc_His_kin_Hpt_dom"/>
</dbReference>
<feature type="transmembrane region" description="Helical" evidence="22">
    <location>
        <begin position="92"/>
        <end position="112"/>
    </location>
</feature>
<evidence type="ECO:0000256" key="14">
    <source>
        <dbReference type="ARBA" id="ARBA00023136"/>
    </source>
</evidence>
<evidence type="ECO:0000256" key="6">
    <source>
        <dbReference type="ARBA" id="ARBA00022553"/>
    </source>
</evidence>
<evidence type="ECO:0000256" key="15">
    <source>
        <dbReference type="ARBA" id="ARBA00023306"/>
    </source>
</evidence>
<keyword evidence="12 22" id="KW-1133">Transmembrane helix</keyword>
<dbReference type="SMART" id="SM00387">
    <property type="entry name" value="HATPase_c"/>
    <property type="match status" value="1"/>
</dbReference>
<keyword evidence="14 22" id="KW-0472">Membrane</keyword>
<comment type="function">
    <text evidence="16">Member of the two-component regulatory system BvgS/BvgA. Phosphorylates BvgA via a four-step phosphorelay in response to environmental signals.</text>
</comment>
<dbReference type="PROSITE" id="PS50110">
    <property type="entry name" value="RESPONSE_REGULATORY"/>
    <property type="match status" value="1"/>
</dbReference>
<keyword evidence="6 21" id="KW-0597">Phosphoprotein</keyword>
<evidence type="ECO:0000256" key="18">
    <source>
        <dbReference type="ARBA" id="ARBA00070152"/>
    </source>
</evidence>
<dbReference type="InterPro" id="IPR001610">
    <property type="entry name" value="PAC"/>
</dbReference>
<dbReference type="FunFam" id="1.10.287.130:FF:000038">
    <property type="entry name" value="Sensory transduction histidine kinase"/>
    <property type="match status" value="1"/>
</dbReference>
<accession>A0A4Y9VUN2</accession>
<feature type="modified residue" description="4-aspartylphosphate" evidence="21">
    <location>
        <position position="953"/>
    </location>
</feature>
<dbReference type="InterPro" id="IPR000014">
    <property type="entry name" value="PAS"/>
</dbReference>
<dbReference type="Pfam" id="PF03707">
    <property type="entry name" value="MHYT"/>
    <property type="match status" value="3"/>
</dbReference>
<dbReference type="GO" id="GO:0000155">
    <property type="term" value="F:phosphorelay sensor kinase activity"/>
    <property type="evidence" value="ECO:0007669"/>
    <property type="project" value="InterPro"/>
</dbReference>
<dbReference type="SMART" id="SM00091">
    <property type="entry name" value="PAS"/>
    <property type="match status" value="3"/>
</dbReference>
<feature type="transmembrane region" description="Helical" evidence="22">
    <location>
        <begin position="239"/>
        <end position="259"/>
    </location>
</feature>
<evidence type="ECO:0000256" key="21">
    <source>
        <dbReference type="PROSITE-ProRule" id="PRU00169"/>
    </source>
</evidence>
<feature type="transmembrane region" description="Helical" evidence="22">
    <location>
        <begin position="124"/>
        <end position="147"/>
    </location>
</feature>
<dbReference type="InterPro" id="IPR000700">
    <property type="entry name" value="PAS-assoc_C"/>
</dbReference>
<dbReference type="Pfam" id="PF00512">
    <property type="entry name" value="HisKA"/>
    <property type="match status" value="1"/>
</dbReference>
<evidence type="ECO:0000256" key="12">
    <source>
        <dbReference type="ARBA" id="ARBA00022989"/>
    </source>
</evidence>
<keyword evidence="5" id="KW-0997">Cell inner membrane</keyword>
<dbReference type="InterPro" id="IPR003661">
    <property type="entry name" value="HisK_dim/P_dom"/>
</dbReference>
<dbReference type="InterPro" id="IPR013767">
    <property type="entry name" value="PAS_fold"/>
</dbReference>
<feature type="domain" description="HPt" evidence="27">
    <location>
        <begin position="1055"/>
        <end position="1148"/>
    </location>
</feature>
<dbReference type="PROSITE" id="PS50924">
    <property type="entry name" value="MHYT"/>
    <property type="match status" value="1"/>
</dbReference>
<name>A0A4Y9VUN2_9PROT</name>
<dbReference type="SUPFAM" id="SSF47384">
    <property type="entry name" value="Homodimeric domain of signal transducing histidine kinase"/>
    <property type="match status" value="1"/>
</dbReference>
<dbReference type="Gene3D" id="3.30.450.20">
    <property type="entry name" value="PAS domain"/>
    <property type="match status" value="3"/>
</dbReference>
<feature type="transmembrane region" description="Helical" evidence="22">
    <location>
        <begin position="193"/>
        <end position="219"/>
    </location>
</feature>
<dbReference type="Pfam" id="PF08447">
    <property type="entry name" value="PAS_3"/>
    <property type="match status" value="1"/>
</dbReference>
<evidence type="ECO:0000259" key="27">
    <source>
        <dbReference type="PROSITE" id="PS50894"/>
    </source>
</evidence>
<dbReference type="InterPro" id="IPR036097">
    <property type="entry name" value="HisK_dim/P_sf"/>
</dbReference>
<evidence type="ECO:0000256" key="11">
    <source>
        <dbReference type="ARBA" id="ARBA00022840"/>
    </source>
</evidence>
<dbReference type="RefSeq" id="WP_135276095.1">
    <property type="nucleotide sequence ID" value="NZ_PQVH01000001.1"/>
</dbReference>
<dbReference type="SMART" id="SM00086">
    <property type="entry name" value="PAC"/>
    <property type="match status" value="3"/>
</dbReference>
<dbReference type="FunFam" id="3.30.450.20:FF:000060">
    <property type="entry name" value="Sensor protein FixL"/>
    <property type="match status" value="1"/>
</dbReference>
<dbReference type="NCBIfam" id="TIGR00229">
    <property type="entry name" value="sensory_box"/>
    <property type="match status" value="3"/>
</dbReference>
<evidence type="ECO:0000256" key="17">
    <source>
        <dbReference type="ARBA" id="ARBA00059827"/>
    </source>
</evidence>
<evidence type="ECO:0000313" key="29">
    <source>
        <dbReference type="EMBL" id="TFW73312.1"/>
    </source>
</evidence>
<dbReference type="Gene3D" id="1.20.120.160">
    <property type="entry name" value="HPT domain"/>
    <property type="match status" value="1"/>
</dbReference>
<keyword evidence="13" id="KW-0902">Two-component regulatory system</keyword>
<evidence type="ECO:0000256" key="13">
    <source>
        <dbReference type="ARBA" id="ARBA00023012"/>
    </source>
</evidence>
<dbReference type="CDD" id="cd00082">
    <property type="entry name" value="HisKA"/>
    <property type="match status" value="1"/>
</dbReference>
<dbReference type="CDD" id="cd16922">
    <property type="entry name" value="HATPase_EvgS-ArcB-TorS-like"/>
    <property type="match status" value="1"/>
</dbReference>
<dbReference type="PANTHER" id="PTHR43047">
    <property type="entry name" value="TWO-COMPONENT HISTIDINE PROTEIN KINASE"/>
    <property type="match status" value="1"/>
</dbReference>
<evidence type="ECO:0000256" key="3">
    <source>
        <dbReference type="ARBA" id="ARBA00012438"/>
    </source>
</evidence>
<feature type="domain" description="PAS" evidence="25">
    <location>
        <begin position="522"/>
        <end position="568"/>
    </location>
</feature>
<dbReference type="InterPro" id="IPR005467">
    <property type="entry name" value="His_kinase_dom"/>
</dbReference>